<dbReference type="Proteomes" id="UP000287651">
    <property type="component" value="Unassembled WGS sequence"/>
</dbReference>
<dbReference type="AlphaFoldDB" id="A0A426YHW2"/>
<keyword evidence="1" id="KW-0472">Membrane</keyword>
<keyword evidence="1" id="KW-0812">Transmembrane</keyword>
<sequence>MLYQNFVQVKMMIGCSSMVKMHYNQPDSESAHSVMMCDGDYMNQFSSEAFPVVDSRTKNLLEDNVKLLHQFAVNIQNNEVAILISFAMSCNSYIFYFHRMLV</sequence>
<name>A0A426YHW2_ENSVE</name>
<comment type="caution">
    <text evidence="2">The sequence shown here is derived from an EMBL/GenBank/DDBJ whole genome shotgun (WGS) entry which is preliminary data.</text>
</comment>
<protein>
    <submittedName>
        <fullName evidence="2">Uncharacterized protein</fullName>
    </submittedName>
</protein>
<accession>A0A426YHW2</accession>
<evidence type="ECO:0000256" key="1">
    <source>
        <dbReference type="SAM" id="Phobius"/>
    </source>
</evidence>
<proteinExistence type="predicted"/>
<organism evidence="2 3">
    <name type="scientific">Ensete ventricosum</name>
    <name type="common">Abyssinian banana</name>
    <name type="synonym">Musa ensete</name>
    <dbReference type="NCBI Taxonomy" id="4639"/>
    <lineage>
        <taxon>Eukaryota</taxon>
        <taxon>Viridiplantae</taxon>
        <taxon>Streptophyta</taxon>
        <taxon>Embryophyta</taxon>
        <taxon>Tracheophyta</taxon>
        <taxon>Spermatophyta</taxon>
        <taxon>Magnoliopsida</taxon>
        <taxon>Liliopsida</taxon>
        <taxon>Zingiberales</taxon>
        <taxon>Musaceae</taxon>
        <taxon>Ensete</taxon>
    </lineage>
</organism>
<feature type="transmembrane region" description="Helical" evidence="1">
    <location>
        <begin position="80"/>
        <end position="97"/>
    </location>
</feature>
<reference evidence="2 3" key="1">
    <citation type="journal article" date="2014" name="Agronomy (Basel)">
        <title>A Draft Genome Sequence for Ensete ventricosum, the Drought-Tolerant Tree Against Hunger.</title>
        <authorList>
            <person name="Harrison J."/>
            <person name="Moore K.A."/>
            <person name="Paszkiewicz K."/>
            <person name="Jones T."/>
            <person name="Grant M."/>
            <person name="Ambacheew D."/>
            <person name="Muzemil S."/>
            <person name="Studholme D.J."/>
        </authorList>
    </citation>
    <scope>NUCLEOTIDE SEQUENCE [LARGE SCALE GENOMIC DNA]</scope>
</reference>
<gene>
    <name evidence="2" type="ORF">B296_00039240</name>
</gene>
<dbReference type="EMBL" id="AMZH03012317">
    <property type="protein sequence ID" value="RRT51267.1"/>
    <property type="molecule type" value="Genomic_DNA"/>
</dbReference>
<keyword evidence="1" id="KW-1133">Transmembrane helix</keyword>
<evidence type="ECO:0000313" key="3">
    <source>
        <dbReference type="Proteomes" id="UP000287651"/>
    </source>
</evidence>
<evidence type="ECO:0000313" key="2">
    <source>
        <dbReference type="EMBL" id="RRT51267.1"/>
    </source>
</evidence>